<organism evidence="2 3">
    <name type="scientific">Nocardiopsis dassonvillei (strain ATCC 23218 / DSM 43111 / CIP 107115 / JCM 7437 / KCTC 9190 / NBRC 14626 / NCTC 10488 / NRRL B-5397 / IMRU 509)</name>
    <name type="common">Actinomadura dassonvillei</name>
    <dbReference type="NCBI Taxonomy" id="446468"/>
    <lineage>
        <taxon>Bacteria</taxon>
        <taxon>Bacillati</taxon>
        <taxon>Actinomycetota</taxon>
        <taxon>Actinomycetes</taxon>
        <taxon>Streptosporangiales</taxon>
        <taxon>Nocardiopsidaceae</taxon>
        <taxon>Nocardiopsis</taxon>
    </lineage>
</organism>
<sequence length="267" mass="30599">MKLSGFDEELVPRKMKEGVLYEGMPVHNGTYLRVWRDPETHRPYIRRTLDSQDLFGEPEYGVTSVSERDVMPVILRDGVLTELRKHRQRSMASLRNSGQNLRNYRSSSPLGEIKPSPTVDQPKERLRGPRVVVERGVPARKAIEDFGEYDERPDPLQTSSAEEFLEALREYRIWAGEPSFRKMSDNCRHKIAYSTLNTALNGGRLPKLHIVEAFIEGCGGDRDDVRRWATAWRKLRKREGAIPSSGPWAAVQIFEFIDHASQVHNTA</sequence>
<dbReference type="KEGG" id="nda:Ndas_4481"/>
<dbReference type="HOGENOM" id="CLU_1041456_0_0_11"/>
<dbReference type="STRING" id="446468.Ndas_4481"/>
<proteinExistence type="predicted"/>
<dbReference type="EMBL" id="CP002040">
    <property type="protein sequence ID" value="ADH69869.1"/>
    <property type="molecule type" value="Genomic_DNA"/>
</dbReference>
<evidence type="ECO:0000313" key="3">
    <source>
        <dbReference type="Proteomes" id="UP000002219"/>
    </source>
</evidence>
<dbReference type="Proteomes" id="UP000002219">
    <property type="component" value="Chromosome 1"/>
</dbReference>
<evidence type="ECO:0000256" key="1">
    <source>
        <dbReference type="SAM" id="MobiDB-lite"/>
    </source>
</evidence>
<dbReference type="OrthoDB" id="3429291at2"/>
<protein>
    <submittedName>
        <fullName evidence="2">Uncharacterized protein</fullName>
    </submittedName>
</protein>
<accession>D7AXZ1</accession>
<dbReference type="AlphaFoldDB" id="D7AXZ1"/>
<keyword evidence="3" id="KW-1185">Reference proteome</keyword>
<dbReference type="GeneID" id="91487022"/>
<name>D7AXZ1_NOCDD</name>
<reference evidence="2 3" key="1">
    <citation type="journal article" date="2010" name="Stand. Genomic Sci.">
        <title>Complete genome sequence of Nocardiopsis dassonvillei type strain (IMRU 509).</title>
        <authorList>
            <person name="Sun H."/>
            <person name="Lapidus A."/>
            <person name="Nolan M."/>
            <person name="Lucas S."/>
            <person name="Del Rio T.G."/>
            <person name="Tice H."/>
            <person name="Cheng J.F."/>
            <person name="Tapia R."/>
            <person name="Han C."/>
            <person name="Goodwin L."/>
            <person name="Pitluck S."/>
            <person name="Pagani I."/>
            <person name="Ivanova N."/>
            <person name="Mavromatis K."/>
            <person name="Mikhailova N."/>
            <person name="Pati A."/>
            <person name="Chen A."/>
            <person name="Palaniappan K."/>
            <person name="Land M."/>
            <person name="Hauser L."/>
            <person name="Chang Y.J."/>
            <person name="Jeffries C.D."/>
            <person name="Djao O.D."/>
            <person name="Rohde M."/>
            <person name="Sikorski J."/>
            <person name="Goker M."/>
            <person name="Woyke T."/>
            <person name="Bristow J."/>
            <person name="Eisen J.A."/>
            <person name="Markowitz V."/>
            <person name="Hugenholtz P."/>
            <person name="Kyrpides N.C."/>
            <person name="Klenk H.P."/>
        </authorList>
    </citation>
    <scope>NUCLEOTIDE SEQUENCE [LARGE SCALE GENOMIC DNA]</scope>
    <source>
        <strain evidence="3">ATCC 23218 / DSM 43111 / CIP 107115 / JCM 7437 / KCTC 9190 / NBRC 14626 / NCTC 10488 / NRRL B-5397 / IMRU 509</strain>
    </source>
</reference>
<dbReference type="eggNOG" id="COG3409">
    <property type="taxonomic scope" value="Bacteria"/>
</dbReference>
<evidence type="ECO:0000313" key="2">
    <source>
        <dbReference type="EMBL" id="ADH69869.1"/>
    </source>
</evidence>
<feature type="region of interest" description="Disordered" evidence="1">
    <location>
        <begin position="87"/>
        <end position="125"/>
    </location>
</feature>
<feature type="compositionally biased region" description="Polar residues" evidence="1">
    <location>
        <begin position="90"/>
        <end position="109"/>
    </location>
</feature>
<gene>
    <name evidence="2" type="ordered locus">Ndas_4481</name>
</gene>
<dbReference type="RefSeq" id="WP_013155476.1">
    <property type="nucleotide sequence ID" value="NC_014210.1"/>
</dbReference>